<accession>M5E416</accession>
<gene>
    <name evidence="1" type="ORF">HSACCH_02463</name>
</gene>
<dbReference type="EMBL" id="CAUI01000023">
    <property type="protein sequence ID" value="CCU80962.1"/>
    <property type="molecule type" value="Genomic_DNA"/>
</dbReference>
<dbReference type="OrthoDB" id="2111891at2"/>
<dbReference type="Proteomes" id="UP000012063">
    <property type="component" value="Unassembled WGS sequence"/>
</dbReference>
<comment type="caution">
    <text evidence="1">The sequence shown here is derived from an EMBL/GenBank/DDBJ whole genome shotgun (WGS) entry which is preliminary data.</text>
</comment>
<evidence type="ECO:0000313" key="2">
    <source>
        <dbReference type="Proteomes" id="UP000012063"/>
    </source>
</evidence>
<dbReference type="Gene3D" id="1.10.260.40">
    <property type="entry name" value="lambda repressor-like DNA-binding domains"/>
    <property type="match status" value="1"/>
</dbReference>
<dbReference type="InterPro" id="IPR010982">
    <property type="entry name" value="Lambda_DNA-bd_dom_sf"/>
</dbReference>
<sequence length="62" mass="7068">MKDLNKIVAHNIKNKLDEIKMSRADFATKLGTSLQGINEIINYRRDITEFGRESLAYVNGRG</sequence>
<dbReference type="STRING" id="1293054.HSACCH_02463"/>
<evidence type="ECO:0008006" key="3">
    <source>
        <dbReference type="Google" id="ProtNLM"/>
    </source>
</evidence>
<dbReference type="AlphaFoldDB" id="M5E416"/>
<name>M5E416_9FIRM</name>
<evidence type="ECO:0000313" key="1">
    <source>
        <dbReference type="EMBL" id="CCU80962.1"/>
    </source>
</evidence>
<protein>
    <recommendedName>
        <fullName evidence="3">HTH cro/C1-type domain-containing protein</fullName>
    </recommendedName>
</protein>
<dbReference type="InParanoid" id="M5E416"/>
<keyword evidence="2" id="KW-1185">Reference proteome</keyword>
<dbReference type="GO" id="GO:0003677">
    <property type="term" value="F:DNA binding"/>
    <property type="evidence" value="ECO:0007669"/>
    <property type="project" value="InterPro"/>
</dbReference>
<dbReference type="RefSeq" id="WP_005490281.1">
    <property type="nucleotide sequence ID" value="NZ_CAUI01000023.1"/>
</dbReference>
<reference evidence="2" key="1">
    <citation type="journal article" date="2013" name="Genome Announc.">
        <title>Genome Sequence of Halanaerobium saccharolyticum subsp. saccharolyticum Strain DSM 6643T, a Halophilic Hydrogen-Producing Bacterium.</title>
        <authorList>
            <person name="Kivisto A."/>
            <person name="Larjo A."/>
            <person name="Ciranna A."/>
            <person name="Santala V."/>
            <person name="Roos C."/>
            <person name="Karp M."/>
        </authorList>
    </citation>
    <scope>NUCLEOTIDE SEQUENCE [LARGE SCALE GENOMIC DNA]</scope>
    <source>
        <strain evidence="2">DSM 6643</strain>
    </source>
</reference>
<organism evidence="1 2">
    <name type="scientific">Halanaerobium saccharolyticum subsp. saccharolyticum DSM 6643</name>
    <dbReference type="NCBI Taxonomy" id="1293054"/>
    <lineage>
        <taxon>Bacteria</taxon>
        <taxon>Bacillati</taxon>
        <taxon>Bacillota</taxon>
        <taxon>Clostridia</taxon>
        <taxon>Halanaerobiales</taxon>
        <taxon>Halanaerobiaceae</taxon>
        <taxon>Halanaerobium</taxon>
    </lineage>
</organism>
<dbReference type="SUPFAM" id="SSF47413">
    <property type="entry name" value="lambda repressor-like DNA-binding domains"/>
    <property type="match status" value="1"/>
</dbReference>
<proteinExistence type="predicted"/>